<dbReference type="PROSITE" id="PS51257">
    <property type="entry name" value="PROKAR_LIPOPROTEIN"/>
    <property type="match status" value="1"/>
</dbReference>
<dbReference type="EMBL" id="JAGDYM010000011">
    <property type="protein sequence ID" value="MBO1902277.1"/>
    <property type="molecule type" value="Genomic_DNA"/>
</dbReference>
<keyword evidence="2" id="KW-0732">Signal</keyword>
<keyword evidence="3" id="KW-0489">Methyltransferase</keyword>
<keyword evidence="4" id="KW-1185">Reference proteome</keyword>
<evidence type="ECO:0000313" key="4">
    <source>
        <dbReference type="Proteomes" id="UP000664382"/>
    </source>
</evidence>
<comment type="caution">
    <text evidence="3">The sequence shown here is derived from an EMBL/GenBank/DDBJ whole genome shotgun (WGS) entry which is preliminary data.</text>
</comment>
<sequence length="186" mass="18967">MKTRIASSIALAAGIAFGATGCGLIAPQATTYSYAPSDGVEANVGDIAVRNLLLVASESGESFNVVFTAVNATSAPVQLRISFVGADEAAVEASADFPVDPGTVRFGDPEGDALLTSLVAIPGISAGDTVTAYLQIAGTPDVELQVPVLDGTLAEYQPYVLPDAPEEPEVVVDDADEEPAEETPAE</sequence>
<dbReference type="Proteomes" id="UP000664382">
    <property type="component" value="Unassembled WGS sequence"/>
</dbReference>
<reference evidence="3" key="1">
    <citation type="submission" date="2021-03" db="EMBL/GenBank/DDBJ databases">
        <title>Leucobacter chromiisoli sp. nov., isolated from chromium-containing soil of chemical plant.</title>
        <authorList>
            <person name="Xu Z."/>
        </authorList>
    </citation>
    <scope>NUCLEOTIDE SEQUENCE</scope>
    <source>
        <strain evidence="3">S27</strain>
    </source>
</reference>
<protein>
    <submittedName>
        <fullName evidence="3">DNA modification methylase</fullName>
    </submittedName>
</protein>
<accession>A0A939SAT3</accession>
<organism evidence="3 4">
    <name type="scientific">Leucobacter weissii</name>
    <dbReference type="NCBI Taxonomy" id="1983706"/>
    <lineage>
        <taxon>Bacteria</taxon>
        <taxon>Bacillati</taxon>
        <taxon>Actinomycetota</taxon>
        <taxon>Actinomycetes</taxon>
        <taxon>Micrococcales</taxon>
        <taxon>Microbacteriaceae</taxon>
        <taxon>Leucobacter</taxon>
    </lineage>
</organism>
<keyword evidence="3" id="KW-0808">Transferase</keyword>
<proteinExistence type="predicted"/>
<gene>
    <name evidence="3" type="ORF">J4H92_10005</name>
</gene>
<feature type="signal peptide" evidence="2">
    <location>
        <begin position="1"/>
        <end position="18"/>
    </location>
</feature>
<dbReference type="GO" id="GO:0032259">
    <property type="term" value="P:methylation"/>
    <property type="evidence" value="ECO:0007669"/>
    <property type="project" value="UniProtKB-KW"/>
</dbReference>
<feature type="chain" id="PRO_5039708452" evidence="2">
    <location>
        <begin position="19"/>
        <end position="186"/>
    </location>
</feature>
<dbReference type="RefSeq" id="WP_208098046.1">
    <property type="nucleotide sequence ID" value="NZ_JAGDYM010000011.1"/>
</dbReference>
<evidence type="ECO:0000256" key="2">
    <source>
        <dbReference type="SAM" id="SignalP"/>
    </source>
</evidence>
<feature type="compositionally biased region" description="Acidic residues" evidence="1">
    <location>
        <begin position="164"/>
        <end position="186"/>
    </location>
</feature>
<evidence type="ECO:0000256" key="1">
    <source>
        <dbReference type="SAM" id="MobiDB-lite"/>
    </source>
</evidence>
<evidence type="ECO:0000313" key="3">
    <source>
        <dbReference type="EMBL" id="MBO1902277.1"/>
    </source>
</evidence>
<feature type="region of interest" description="Disordered" evidence="1">
    <location>
        <begin position="162"/>
        <end position="186"/>
    </location>
</feature>
<dbReference type="GO" id="GO:0008168">
    <property type="term" value="F:methyltransferase activity"/>
    <property type="evidence" value="ECO:0007669"/>
    <property type="project" value="UniProtKB-KW"/>
</dbReference>
<name>A0A939SAT3_9MICO</name>
<dbReference type="AlphaFoldDB" id="A0A939SAT3"/>